<evidence type="ECO:0000313" key="3">
    <source>
        <dbReference type="Proteomes" id="UP000305041"/>
    </source>
</evidence>
<dbReference type="Pfam" id="PF06527">
    <property type="entry name" value="TniQ"/>
    <property type="match status" value="1"/>
</dbReference>
<sequence>MKQVLPFVPISDGESLVSWISRFARVQCDVSVPTFLEMFGVSQHDVRLADPKAIEKLSGISGIPAERLLLASFQSMGKRRYLYAAQEFSLEFFSRSPMKFCPHCVSEDMLKHNERWPLPVGRLYWVLSPVRACAVHNVSLVEIPSIGTSASFVDLSAHLPTLSRLSELLASCPMTHPSGLQTYVEGRFGGEQAYTWLDNQDIDQASKATEMLGACIEYGAHFEHAKLTESQWRVAGQVGFEFTSKGPKGIRDCLETLQRKTEKSVHQSGPQGVFGQLYKWLHFSKSEKPAGPIREVLREHILDTMAVKPGRVLLGKKVEISRRQTVATLSAQFDIHVDTVSLALRKFGLISSSVPSENTIVTVPAKEAEEVMRRLSRAVPIARVPGYVGCSRTHAQALVKKGPLFSVVQDNGHDSGRHKGVDSRDLDRMMESIYEYSEAVNAARFGMANIAETSSTLHVPFVSIVRALLDGKLKQVEALEGTRSLYSVFVNLQEVSKVLRLRTGKPGVTISDTARELKLSSQAVTYILSTTNKEGRPYLKKCGQLRHMGAMRDLIDPKSLDEFKATYKKLSDVYERKPTKMRKLRKELELKGIAPEWDPRSVRAEFFKTVDL</sequence>
<organism evidence="2 3">
    <name type="scientific">Parasedimentitalea maritima</name>
    <dbReference type="NCBI Taxonomy" id="2578117"/>
    <lineage>
        <taxon>Bacteria</taxon>
        <taxon>Pseudomonadati</taxon>
        <taxon>Pseudomonadota</taxon>
        <taxon>Alphaproteobacteria</taxon>
        <taxon>Rhodobacterales</taxon>
        <taxon>Paracoccaceae</taxon>
        <taxon>Parasedimentitalea</taxon>
    </lineage>
</organism>
<keyword evidence="3" id="KW-1185">Reference proteome</keyword>
<dbReference type="Proteomes" id="UP000305041">
    <property type="component" value="Unassembled WGS sequence"/>
</dbReference>
<dbReference type="RefSeq" id="WP_138164692.1">
    <property type="nucleotide sequence ID" value="NZ_VAUA01000010.1"/>
</dbReference>
<proteinExistence type="predicted"/>
<feature type="domain" description="TniQ" evidence="1">
    <location>
        <begin position="7"/>
        <end position="140"/>
    </location>
</feature>
<comment type="caution">
    <text evidence="2">The sequence shown here is derived from an EMBL/GenBank/DDBJ whole genome shotgun (WGS) entry which is preliminary data.</text>
</comment>
<accession>A0ABY2UWK9</accession>
<protein>
    <recommendedName>
        <fullName evidence="1">TniQ domain-containing protein</fullName>
    </recommendedName>
</protein>
<name>A0ABY2UWK9_9RHOB</name>
<gene>
    <name evidence="2" type="ORF">FEE96_18965</name>
</gene>
<evidence type="ECO:0000313" key="2">
    <source>
        <dbReference type="EMBL" id="TLP58513.1"/>
    </source>
</evidence>
<dbReference type="EMBL" id="VAUA01000010">
    <property type="protein sequence ID" value="TLP58513.1"/>
    <property type="molecule type" value="Genomic_DNA"/>
</dbReference>
<evidence type="ECO:0000259" key="1">
    <source>
        <dbReference type="Pfam" id="PF06527"/>
    </source>
</evidence>
<dbReference type="InterPro" id="IPR009492">
    <property type="entry name" value="TniQ"/>
</dbReference>
<reference evidence="2 3" key="1">
    <citation type="submission" date="2019-05" db="EMBL/GenBank/DDBJ databases">
        <title>Draft genome sequence of Pelagicola sp. DSW4-44.</title>
        <authorList>
            <person name="Oh J."/>
        </authorList>
    </citation>
    <scope>NUCLEOTIDE SEQUENCE [LARGE SCALE GENOMIC DNA]</scope>
    <source>
        <strain evidence="2 3">DSW4-44</strain>
    </source>
</reference>